<keyword evidence="10 14" id="KW-0460">Magnesium</keyword>
<evidence type="ECO:0000256" key="7">
    <source>
        <dbReference type="ARBA" id="ARBA00022741"/>
    </source>
</evidence>
<feature type="binding site" evidence="13">
    <location>
        <position position="792"/>
    </location>
    <ligand>
        <name>substrate</name>
    </ligand>
</feature>
<accession>A0A1D7YFS4</accession>
<dbReference type="InterPro" id="IPR013815">
    <property type="entry name" value="ATP_grasp_subdomain_1"/>
</dbReference>
<organism evidence="18 19">
    <name type="scientific">Streptomyces fodineus</name>
    <dbReference type="NCBI Taxonomy" id="1904616"/>
    <lineage>
        <taxon>Bacteria</taxon>
        <taxon>Bacillati</taxon>
        <taxon>Actinomycetota</taxon>
        <taxon>Actinomycetes</taxon>
        <taxon>Kitasatosporales</taxon>
        <taxon>Streptomycetaceae</taxon>
        <taxon>Streptomyces</taxon>
    </lineage>
</organism>
<feature type="domain" description="Pyruvate phosphate dikinase AMP/ATP-binding" evidence="16">
    <location>
        <begin position="299"/>
        <end position="350"/>
    </location>
</feature>
<evidence type="ECO:0000256" key="5">
    <source>
        <dbReference type="ARBA" id="ARBA00022679"/>
    </source>
</evidence>
<evidence type="ECO:0000256" key="4">
    <source>
        <dbReference type="ARBA" id="ARBA00020138"/>
    </source>
</evidence>
<sequence>MSENKEPHVVKFVYDFTEGNKDLKDLLGGKGANLAEMTNLGLPVPPGFTITTEACKVYLDSGAEPAALRDEVSAHLDALESRMGKKLGQADNPLLVSVRSGAKFSMPGMMDTVLNIGLSDKSVQGLAKQAGDDRFAWDSYRRLIQMFGKTVLGVDGDLFEEALDKAKEAKKVTVDTDLEAADLKKLVTTFKKIVKKEAGRDFPQDPREQMDLAIKAVFDSWNGDRAKLYRRQERIPGDLGTAVNICSMVFGNLGPDSGTGVAFTRDPASGHQGVYGDYLQNAQGEDVVAGIRNTVPLAELESIDKKSYDQLMQIMETLENHYKDLCDIEFTIERGQLWMLQTRVGKRTAGAAFRIATQLVDQGLIDETEALQRVTGAQLAQLMFPRFDETAKVEQVARGIAASPGAAVGKAVFDSYTAVKWSRSGEKVILVRRETNPDDLDGMIAAEGILTSRGGKTSHAAVVARGMGKTCVCGAEELEVDTKRRRMTVPGGHVVEEGDVISIDGSSGKVYLGEVPVVPSPVVEYFEGRMHPGADDADELVEAVHRMMAFADRKRRLRVRANADNAEDALRARRFGAQGIGLCRTEHMFLGERREMVEKLILADTEEEREAALSELLPLQKKDFVELFEAMDGLPVTIRLLDPPLHEFLPDITELSVRVALAESRQEPHENDLRLLQAVHRLHEQNPMLGLRGVRLGLVIPGLFTMQVRAIAEAAAERKAAKGDPRAEIMIPLVGTVQELEIVREEADQVIAEVQAATGTELKLAIGTMIELPRAALTAGQIAEAAEFFSFGTNDLTQTVWGFSRDDVEASFFTAYLEKGIFGVSPFETIDKDGVGSLVKLAAEAGRRTRPDLKLGVCGEHGGDPESVHFFHEVGLDYVSCSPFRIPVARLEAGRAATQSEGSDHR</sequence>
<keyword evidence="5" id="KW-0808">Transferase</keyword>
<dbReference type="PANTHER" id="PTHR22931:SF9">
    <property type="entry name" value="PYRUVATE, PHOSPHATE DIKINASE 1, CHLOROPLASTIC"/>
    <property type="match status" value="1"/>
</dbReference>
<evidence type="ECO:0000259" key="16">
    <source>
        <dbReference type="Pfam" id="PF01326"/>
    </source>
</evidence>
<dbReference type="PANTHER" id="PTHR22931">
    <property type="entry name" value="PHOSPHOENOLPYRUVATE DIKINASE-RELATED"/>
    <property type="match status" value="1"/>
</dbReference>
<keyword evidence="19" id="KW-1185">Reference proteome</keyword>
<evidence type="ECO:0000256" key="8">
    <source>
        <dbReference type="ARBA" id="ARBA00022777"/>
    </source>
</evidence>
<dbReference type="Pfam" id="PF02896">
    <property type="entry name" value="PEP-utilizers_C"/>
    <property type="match status" value="1"/>
</dbReference>
<dbReference type="InterPro" id="IPR008279">
    <property type="entry name" value="PEP-util_enz_mobile_dom"/>
</dbReference>
<dbReference type="SUPFAM" id="SSF52009">
    <property type="entry name" value="Phosphohistidine domain"/>
    <property type="match status" value="1"/>
</dbReference>
<feature type="binding site" evidence="13">
    <location>
        <position position="584"/>
    </location>
    <ligand>
        <name>substrate</name>
    </ligand>
</feature>
<keyword evidence="8 18" id="KW-0418">Kinase</keyword>
<evidence type="ECO:0000256" key="11">
    <source>
        <dbReference type="PIRNR" id="PIRNR000853"/>
    </source>
</evidence>
<feature type="domain" description="PEP-utilising enzyme C-terminal" evidence="17">
    <location>
        <begin position="542"/>
        <end position="894"/>
    </location>
</feature>
<feature type="binding site" evidence="13">
    <location>
        <position position="793"/>
    </location>
    <ligand>
        <name>substrate</name>
    </ligand>
</feature>
<dbReference type="KEGG" id="spun:BFF78_28570"/>
<evidence type="ECO:0000256" key="1">
    <source>
        <dbReference type="ARBA" id="ARBA00001946"/>
    </source>
</evidence>
<name>A0A1D7YFS4_9ACTN</name>
<dbReference type="NCBIfam" id="NF004531">
    <property type="entry name" value="PRK05878.1"/>
    <property type="match status" value="1"/>
</dbReference>
<feature type="domain" description="PEP-utilising enzyme mobile" evidence="15">
    <location>
        <begin position="426"/>
        <end position="508"/>
    </location>
</feature>
<evidence type="ECO:0000256" key="12">
    <source>
        <dbReference type="PIRSR" id="PIRSR000853-1"/>
    </source>
</evidence>
<comment type="catalytic activity">
    <reaction evidence="11">
        <text>pyruvate + phosphate + ATP = phosphoenolpyruvate + AMP + diphosphate + H(+)</text>
        <dbReference type="Rhea" id="RHEA:10756"/>
        <dbReference type="ChEBI" id="CHEBI:15361"/>
        <dbReference type="ChEBI" id="CHEBI:15378"/>
        <dbReference type="ChEBI" id="CHEBI:30616"/>
        <dbReference type="ChEBI" id="CHEBI:33019"/>
        <dbReference type="ChEBI" id="CHEBI:43474"/>
        <dbReference type="ChEBI" id="CHEBI:58702"/>
        <dbReference type="ChEBI" id="CHEBI:456215"/>
        <dbReference type="EC" id="2.7.9.1"/>
    </reaction>
</comment>
<dbReference type="GO" id="GO:0050242">
    <property type="term" value="F:pyruvate, phosphate dikinase activity"/>
    <property type="evidence" value="ECO:0007669"/>
    <property type="project" value="UniProtKB-UniRule"/>
</dbReference>
<dbReference type="Pfam" id="PF01326">
    <property type="entry name" value="PPDK_N"/>
    <property type="match status" value="2"/>
</dbReference>
<dbReference type="SUPFAM" id="SSF56059">
    <property type="entry name" value="Glutathione synthetase ATP-binding domain-like"/>
    <property type="match status" value="1"/>
</dbReference>
<dbReference type="Gene3D" id="1.10.189.10">
    <property type="entry name" value="Pyruvate Phosphate Dikinase, domain 2"/>
    <property type="match status" value="1"/>
</dbReference>
<dbReference type="GO" id="GO:0005524">
    <property type="term" value="F:ATP binding"/>
    <property type="evidence" value="ECO:0007669"/>
    <property type="project" value="UniProtKB-UniRule"/>
</dbReference>
<dbReference type="RefSeq" id="WP_069781026.1">
    <property type="nucleotide sequence ID" value="NZ_CP017248.1"/>
</dbReference>
<feature type="active site" description="Tele-phosphohistidine intermediate" evidence="12">
    <location>
        <position position="459"/>
    </location>
</feature>
<keyword evidence="9" id="KW-0067">ATP-binding</keyword>
<protein>
    <recommendedName>
        <fullName evidence="4 11">Pyruvate, phosphate dikinase</fullName>
        <ecNumber evidence="3 11">2.7.9.1</ecNumber>
    </recommendedName>
</protein>
<feature type="binding site" evidence="14">
    <location>
        <position position="795"/>
    </location>
    <ligand>
        <name>Mg(2+)</name>
        <dbReference type="ChEBI" id="CHEBI:18420"/>
    </ligand>
</feature>
<dbReference type="EMBL" id="CP017248">
    <property type="protein sequence ID" value="AOR34477.1"/>
    <property type="molecule type" value="Genomic_DNA"/>
</dbReference>
<feature type="binding site" evidence="13">
    <location>
        <position position="795"/>
    </location>
    <ligand>
        <name>substrate</name>
    </ligand>
</feature>
<evidence type="ECO:0000256" key="3">
    <source>
        <dbReference type="ARBA" id="ARBA00011994"/>
    </source>
</evidence>
<dbReference type="InterPro" id="IPR018274">
    <property type="entry name" value="PEP_util_AS"/>
</dbReference>
<keyword evidence="7" id="KW-0547">Nucleotide-binding</keyword>
<dbReference type="Gene3D" id="3.20.20.60">
    <property type="entry name" value="Phosphoenolpyruvate-binding domains"/>
    <property type="match status" value="1"/>
</dbReference>
<evidence type="ECO:0000256" key="2">
    <source>
        <dbReference type="ARBA" id="ARBA00007837"/>
    </source>
</evidence>
<dbReference type="InterPro" id="IPR002192">
    <property type="entry name" value="PPDK_AMP/ATP-bd"/>
</dbReference>
<evidence type="ECO:0000256" key="10">
    <source>
        <dbReference type="ARBA" id="ARBA00022842"/>
    </source>
</evidence>
<gene>
    <name evidence="18" type="ORF">BFF78_28570</name>
</gene>
<dbReference type="Proteomes" id="UP000094960">
    <property type="component" value="Chromosome"/>
</dbReference>
<feature type="domain" description="Pyruvate phosphate dikinase AMP/ATP-binding" evidence="16">
    <location>
        <begin position="68"/>
        <end position="293"/>
    </location>
</feature>
<dbReference type="Gene3D" id="3.50.30.10">
    <property type="entry name" value="Phosphohistidine domain"/>
    <property type="match status" value="1"/>
</dbReference>
<feature type="active site" description="Proton donor" evidence="12">
    <location>
        <position position="858"/>
    </location>
</feature>
<dbReference type="EC" id="2.7.9.1" evidence="3 11"/>
<evidence type="ECO:0000256" key="9">
    <source>
        <dbReference type="ARBA" id="ARBA00022840"/>
    </source>
</evidence>
<evidence type="ECO:0000259" key="15">
    <source>
        <dbReference type="Pfam" id="PF00391"/>
    </source>
</evidence>
<feature type="binding site" evidence="14">
    <location>
        <position position="771"/>
    </location>
    <ligand>
        <name>Mg(2+)</name>
        <dbReference type="ChEBI" id="CHEBI:18420"/>
    </ligand>
</feature>
<evidence type="ECO:0000256" key="13">
    <source>
        <dbReference type="PIRSR" id="PIRSR000853-2"/>
    </source>
</evidence>
<evidence type="ECO:0000259" key="17">
    <source>
        <dbReference type="Pfam" id="PF02896"/>
    </source>
</evidence>
<dbReference type="Pfam" id="PF00391">
    <property type="entry name" value="PEP-utilizers"/>
    <property type="match status" value="1"/>
</dbReference>
<evidence type="ECO:0000256" key="14">
    <source>
        <dbReference type="PIRSR" id="PIRSR000853-3"/>
    </source>
</evidence>
<dbReference type="InterPro" id="IPR015813">
    <property type="entry name" value="Pyrv/PenolPyrv_kinase-like_dom"/>
</dbReference>
<keyword evidence="18" id="KW-0670">Pyruvate</keyword>
<keyword evidence="6 14" id="KW-0479">Metal-binding</keyword>
<dbReference type="Gene3D" id="3.30.1490.20">
    <property type="entry name" value="ATP-grasp fold, A domain"/>
    <property type="match status" value="1"/>
</dbReference>
<evidence type="ECO:0000313" key="18">
    <source>
        <dbReference type="EMBL" id="AOR34477.1"/>
    </source>
</evidence>
<dbReference type="InterPro" id="IPR036637">
    <property type="entry name" value="Phosphohistidine_dom_sf"/>
</dbReference>
<dbReference type="InterPro" id="IPR040442">
    <property type="entry name" value="Pyrv_kinase-like_dom_sf"/>
</dbReference>
<dbReference type="Gene3D" id="1.20.80.30">
    <property type="match status" value="1"/>
</dbReference>
<feature type="binding site" evidence="13">
    <location>
        <position position="639"/>
    </location>
    <ligand>
        <name>substrate</name>
    </ligand>
</feature>
<dbReference type="SUPFAM" id="SSF51621">
    <property type="entry name" value="Phosphoenolpyruvate/pyruvate domain"/>
    <property type="match status" value="1"/>
</dbReference>
<comment type="similarity">
    <text evidence="2 11">Belongs to the PEP-utilizing enzyme family.</text>
</comment>
<dbReference type="AlphaFoldDB" id="A0A1D7YFS4"/>
<feature type="binding site" evidence="13">
    <location>
        <position position="794"/>
    </location>
    <ligand>
        <name>substrate</name>
    </ligand>
</feature>
<dbReference type="InterPro" id="IPR000121">
    <property type="entry name" value="PEP_util_C"/>
</dbReference>
<comment type="cofactor">
    <cofactor evidence="1 11 14">
        <name>Mg(2+)</name>
        <dbReference type="ChEBI" id="CHEBI:18420"/>
    </cofactor>
</comment>
<dbReference type="Gene3D" id="3.30.470.20">
    <property type="entry name" value="ATP-grasp fold, B domain"/>
    <property type="match status" value="1"/>
</dbReference>
<dbReference type="PROSITE" id="PS00370">
    <property type="entry name" value="PEP_ENZYMES_PHOS_SITE"/>
    <property type="match status" value="1"/>
</dbReference>
<feature type="binding site" evidence="13">
    <location>
        <position position="771"/>
    </location>
    <ligand>
        <name>substrate</name>
    </ligand>
</feature>
<proteinExistence type="inferred from homology"/>
<reference evidence="19" key="1">
    <citation type="submission" date="2016-09" db="EMBL/GenBank/DDBJ databases">
        <title>Streptomyces puniciscabiei strain:TW1S1 Genome sequencing and assembly.</title>
        <authorList>
            <person name="Kim M.-K."/>
            <person name="Kim S.B."/>
        </authorList>
    </citation>
    <scope>NUCLEOTIDE SEQUENCE [LARGE SCALE GENOMIC DNA]</scope>
    <source>
        <strain evidence="19">TW1S1</strain>
    </source>
</reference>
<dbReference type="PIRSF" id="PIRSF000853">
    <property type="entry name" value="PPDK"/>
    <property type="match status" value="1"/>
</dbReference>
<evidence type="ECO:0000313" key="19">
    <source>
        <dbReference type="Proteomes" id="UP000094960"/>
    </source>
</evidence>
<dbReference type="GO" id="GO:0046872">
    <property type="term" value="F:metal ion binding"/>
    <property type="evidence" value="ECO:0007669"/>
    <property type="project" value="UniProtKB-UniRule"/>
</dbReference>
<dbReference type="GO" id="GO:0016301">
    <property type="term" value="F:kinase activity"/>
    <property type="evidence" value="ECO:0007669"/>
    <property type="project" value="UniProtKB-UniRule"/>
</dbReference>
<dbReference type="NCBIfam" id="TIGR01828">
    <property type="entry name" value="pyru_phos_dikin"/>
    <property type="match status" value="1"/>
</dbReference>
<evidence type="ECO:0000256" key="6">
    <source>
        <dbReference type="ARBA" id="ARBA00022723"/>
    </source>
</evidence>
<dbReference type="InterPro" id="IPR010121">
    <property type="entry name" value="Pyruvate_phosphate_dikinase"/>
</dbReference>